<dbReference type="AlphaFoldDB" id="B1FZS5"/>
<name>B1FZS5_PARG4</name>
<proteinExistence type="predicted"/>
<evidence type="ECO:0000313" key="2">
    <source>
        <dbReference type="Proteomes" id="UP000005045"/>
    </source>
</evidence>
<accession>B1FZS5</accession>
<evidence type="ECO:0000313" key="1">
    <source>
        <dbReference type="EMBL" id="EDT10512.1"/>
    </source>
</evidence>
<dbReference type="Proteomes" id="UP000005045">
    <property type="component" value="Unassembled WGS sequence"/>
</dbReference>
<comment type="caution">
    <text evidence="1">The sequence shown here is derived from an EMBL/GenBank/DDBJ whole genome shotgun (WGS) entry which is preliminary data.</text>
</comment>
<dbReference type="EMBL" id="ABLD01000006">
    <property type="protein sequence ID" value="EDT10512.1"/>
    <property type="molecule type" value="Genomic_DNA"/>
</dbReference>
<protein>
    <submittedName>
        <fullName evidence="1">Uncharacterized protein</fullName>
    </submittedName>
</protein>
<reference evidence="1 2" key="1">
    <citation type="submission" date="2008-03" db="EMBL/GenBank/DDBJ databases">
        <title>Sequencing of the draft genome and assembly of Burkholderia graminis C4D1M.</title>
        <authorList>
            <consortium name="US DOE Joint Genome Institute (JGI-PGF)"/>
            <person name="Copeland A."/>
            <person name="Lucas S."/>
            <person name="Lapidus A."/>
            <person name="Glavina del Rio T."/>
            <person name="Dalin E."/>
            <person name="Tice H."/>
            <person name="Bruce D."/>
            <person name="Goodwin L."/>
            <person name="Pitluck S."/>
            <person name="Larimer F."/>
            <person name="Land M.L."/>
            <person name="Hauser L."/>
            <person name="Tiedje J."/>
            <person name="Richardson P."/>
        </authorList>
    </citation>
    <scope>NUCLEOTIDE SEQUENCE [LARGE SCALE GENOMIC DNA]</scope>
    <source>
        <strain evidence="2">ATCC 700544 / DSM 17151 / LMG 18924 / NCIMB 13744 / C4D1M</strain>
    </source>
</reference>
<sequence length="55" mass="6390">MRCDPWIVAKPFATTFAQRHKLNCDLMQVQSAVLVFYHFVGKDLGLNQNILWINP</sequence>
<organism evidence="1 2">
    <name type="scientific">Paraburkholderia graminis (strain ATCC 700544 / DSM 17151 / LMG 18924 / NCIMB 13744 / C4D1M)</name>
    <dbReference type="NCBI Taxonomy" id="396598"/>
    <lineage>
        <taxon>Bacteria</taxon>
        <taxon>Pseudomonadati</taxon>
        <taxon>Pseudomonadota</taxon>
        <taxon>Betaproteobacteria</taxon>
        <taxon>Burkholderiales</taxon>
        <taxon>Burkholderiaceae</taxon>
        <taxon>Paraburkholderia</taxon>
    </lineage>
</organism>
<gene>
    <name evidence="1" type="ORF">BgramDRAFT_2662</name>
</gene>
<keyword evidence="2" id="KW-1185">Reference proteome</keyword>